<protein>
    <submittedName>
        <fullName evidence="2">Uncharacterized protein</fullName>
    </submittedName>
</protein>
<evidence type="ECO:0000256" key="1">
    <source>
        <dbReference type="SAM" id="MobiDB-lite"/>
    </source>
</evidence>
<dbReference type="AlphaFoldDB" id="A0A2M9D024"/>
<comment type="caution">
    <text evidence="2">The sequence shown here is derived from an EMBL/GenBank/DDBJ whole genome shotgun (WGS) entry which is preliminary data.</text>
</comment>
<keyword evidence="3" id="KW-1185">Reference proteome</keyword>
<gene>
    <name evidence="2" type="ORF">CLV28_0672</name>
</gene>
<sequence length="226" mass="24419">MDTAPEQPSEQRGPGAEGTARHARPEAWADLAERMARFEGLVGEVADPLAWGMDLVEESLAGPDESEQADTERFYRSYETFAGEPFGVETLREAAEAEERDEVLRAALSTAIAAPLHGDLRTSPGVTTSDGDPAPAEDFADAYQDYRSAMRAVFDDVGRAVIETSPRRDGGIGPAARVSARGITAQYVEVAQRALLVTGPTDLVERVQVVMRPVHNLLHGDEGPRF</sequence>
<name>A0A2M9D024_9CELL</name>
<evidence type="ECO:0000313" key="3">
    <source>
        <dbReference type="Proteomes" id="UP000231693"/>
    </source>
</evidence>
<dbReference type="Proteomes" id="UP000231693">
    <property type="component" value="Unassembled WGS sequence"/>
</dbReference>
<reference evidence="2 3" key="1">
    <citation type="submission" date="2017-11" db="EMBL/GenBank/DDBJ databases">
        <title>Genomic Encyclopedia of Archaeal and Bacterial Type Strains, Phase II (KMG-II): From Individual Species to Whole Genera.</title>
        <authorList>
            <person name="Goeker M."/>
        </authorList>
    </citation>
    <scope>NUCLEOTIDE SEQUENCE [LARGE SCALE GENOMIC DNA]</scope>
    <source>
        <strain evidence="2 3">DSM 25478</strain>
    </source>
</reference>
<accession>A0A2M9D024</accession>
<proteinExistence type="predicted"/>
<dbReference type="EMBL" id="PGFE01000001">
    <property type="protein sequence ID" value="PJJ77453.1"/>
    <property type="molecule type" value="Genomic_DNA"/>
</dbReference>
<evidence type="ECO:0000313" key="2">
    <source>
        <dbReference type="EMBL" id="PJJ77453.1"/>
    </source>
</evidence>
<feature type="compositionally biased region" description="Polar residues" evidence="1">
    <location>
        <begin position="1"/>
        <end position="10"/>
    </location>
</feature>
<feature type="region of interest" description="Disordered" evidence="1">
    <location>
        <begin position="1"/>
        <end position="25"/>
    </location>
</feature>
<organism evidence="2 3">
    <name type="scientific">Sediminihabitans luteus</name>
    <dbReference type="NCBI Taxonomy" id="1138585"/>
    <lineage>
        <taxon>Bacteria</taxon>
        <taxon>Bacillati</taxon>
        <taxon>Actinomycetota</taxon>
        <taxon>Actinomycetes</taxon>
        <taxon>Micrococcales</taxon>
        <taxon>Cellulomonadaceae</taxon>
        <taxon>Sediminihabitans</taxon>
    </lineage>
</organism>
<dbReference type="RefSeq" id="WP_239073118.1">
    <property type="nucleotide sequence ID" value="NZ_BOOX01000003.1"/>
</dbReference>